<keyword evidence="3 12" id="KW-0813">Transport</keyword>
<evidence type="ECO:0000256" key="12">
    <source>
        <dbReference type="RuleBase" id="RU000488"/>
    </source>
</evidence>
<dbReference type="Pfam" id="PF00153">
    <property type="entry name" value="Mito_carr"/>
    <property type="match status" value="1"/>
</dbReference>
<dbReference type="STRING" id="34690.A0A182TN41"/>
<accession>A0A182TN41</accession>
<dbReference type="VEuPathDB" id="VectorBase:AMEC005327"/>
<reference evidence="13" key="2">
    <citation type="submission" date="2020-05" db="UniProtKB">
        <authorList>
            <consortium name="EnsemblMetazoa"/>
        </authorList>
    </citation>
    <scope>IDENTIFICATION</scope>
    <source>
        <strain evidence="13">CM1001059</strain>
    </source>
</reference>
<dbReference type="InterPro" id="IPR023395">
    <property type="entry name" value="MCP_dom_sf"/>
</dbReference>
<dbReference type="PROSITE" id="PS50920">
    <property type="entry name" value="SOLCAR"/>
    <property type="match status" value="1"/>
</dbReference>
<comment type="similarity">
    <text evidence="2 12">Belongs to the mitochondrial carrier (TC 2.A.29) family.</text>
</comment>
<evidence type="ECO:0000313" key="13">
    <source>
        <dbReference type="EnsemblMetazoa" id="AMEC005327-PA"/>
    </source>
</evidence>
<feature type="repeat" description="Solcar" evidence="11">
    <location>
        <begin position="66"/>
        <end position="157"/>
    </location>
</feature>
<dbReference type="EnsemblMetazoa" id="AMEC005327-RA">
    <property type="protein sequence ID" value="AMEC005327-PA"/>
    <property type="gene ID" value="AMEC005327"/>
</dbReference>
<dbReference type="Proteomes" id="UP000075902">
    <property type="component" value="Unassembled WGS sequence"/>
</dbReference>
<keyword evidence="6" id="KW-0999">Mitochondrion inner membrane</keyword>
<evidence type="ECO:0000256" key="1">
    <source>
        <dbReference type="ARBA" id="ARBA00004448"/>
    </source>
</evidence>
<evidence type="ECO:0000256" key="2">
    <source>
        <dbReference type="ARBA" id="ARBA00006375"/>
    </source>
</evidence>
<dbReference type="PRINTS" id="PR00926">
    <property type="entry name" value="MITOCARRIER"/>
</dbReference>
<evidence type="ECO:0000256" key="3">
    <source>
        <dbReference type="ARBA" id="ARBA00022448"/>
    </source>
</evidence>
<dbReference type="PANTHER" id="PTHR45678">
    <property type="entry name" value="MITOCHONDRIAL 2-OXODICARBOXYLATE CARRIER 1-RELATED"/>
    <property type="match status" value="1"/>
</dbReference>
<evidence type="ECO:0000256" key="8">
    <source>
        <dbReference type="ARBA" id="ARBA00022989"/>
    </source>
</evidence>
<dbReference type="SUPFAM" id="SSF103506">
    <property type="entry name" value="Mitochondrial carrier"/>
    <property type="match status" value="1"/>
</dbReference>
<evidence type="ECO:0000256" key="7">
    <source>
        <dbReference type="ARBA" id="ARBA00022837"/>
    </source>
</evidence>
<dbReference type="Gene3D" id="1.50.40.10">
    <property type="entry name" value="Mitochondrial carrier domain"/>
    <property type="match status" value="1"/>
</dbReference>
<dbReference type="GO" id="GO:0005313">
    <property type="term" value="F:L-glutamate transmembrane transporter activity"/>
    <property type="evidence" value="ECO:0007669"/>
    <property type="project" value="TreeGrafter"/>
</dbReference>
<keyword evidence="5" id="KW-0677">Repeat</keyword>
<keyword evidence="9" id="KW-0496">Mitochondrion</keyword>
<sequence>MFLFSFLCTTLSKKNNQKTKTIDRRIVYNDLSNIAPEHYIKNITHRLAEIKAVESPADRSFLIQMLESTYRFTLGSVAGAVGATAVYPIDLVKTRMQNQRTGSFIGEVAYRNSWDCCKKVIRHEGFLGLYRGLVPQLMGVAPEKAIKLTVNDFVRDKLTDKQGNIPRWGEVLAGACVSRPIASTATCHEHHEIFTNENNEHIRGSLMLIADTQ</sequence>
<dbReference type="InterPro" id="IPR018108">
    <property type="entry name" value="MCP_transmembrane"/>
</dbReference>
<comment type="subcellular location">
    <subcellularLocation>
        <location evidence="1">Mitochondrion inner membrane</location>
        <topology evidence="1">Multi-pass membrane protein</topology>
    </subcellularLocation>
</comment>
<dbReference type="GO" id="GO:0015183">
    <property type="term" value="F:L-aspartate transmembrane transporter activity"/>
    <property type="evidence" value="ECO:0007669"/>
    <property type="project" value="TreeGrafter"/>
</dbReference>
<evidence type="ECO:0000256" key="11">
    <source>
        <dbReference type="PROSITE-ProRule" id="PRU00282"/>
    </source>
</evidence>
<keyword evidence="7" id="KW-0106">Calcium</keyword>
<dbReference type="InterPro" id="IPR051028">
    <property type="entry name" value="Mito_Solute_Carrier"/>
</dbReference>
<dbReference type="GO" id="GO:0005743">
    <property type="term" value="C:mitochondrial inner membrane"/>
    <property type="evidence" value="ECO:0007669"/>
    <property type="project" value="UniProtKB-SubCell"/>
</dbReference>
<protein>
    <recommendedName>
        <fullName evidence="15">Calcium-binding mitochondrial carrier protein Aralar1</fullName>
    </recommendedName>
</protein>
<evidence type="ECO:0000256" key="5">
    <source>
        <dbReference type="ARBA" id="ARBA00022737"/>
    </source>
</evidence>
<dbReference type="AlphaFoldDB" id="A0A182TN41"/>
<evidence type="ECO:0000256" key="10">
    <source>
        <dbReference type="ARBA" id="ARBA00023136"/>
    </source>
</evidence>
<organism evidence="13 14">
    <name type="scientific">Anopheles melas</name>
    <dbReference type="NCBI Taxonomy" id="34690"/>
    <lineage>
        <taxon>Eukaryota</taxon>
        <taxon>Metazoa</taxon>
        <taxon>Ecdysozoa</taxon>
        <taxon>Arthropoda</taxon>
        <taxon>Hexapoda</taxon>
        <taxon>Insecta</taxon>
        <taxon>Pterygota</taxon>
        <taxon>Neoptera</taxon>
        <taxon>Endopterygota</taxon>
        <taxon>Diptera</taxon>
        <taxon>Nematocera</taxon>
        <taxon>Culicoidea</taxon>
        <taxon>Culicidae</taxon>
        <taxon>Anophelinae</taxon>
        <taxon>Anopheles</taxon>
    </lineage>
</organism>
<dbReference type="InterPro" id="IPR002067">
    <property type="entry name" value="MCP"/>
</dbReference>
<keyword evidence="10 11" id="KW-0472">Membrane</keyword>
<evidence type="ECO:0008006" key="15">
    <source>
        <dbReference type="Google" id="ProtNLM"/>
    </source>
</evidence>
<dbReference type="GO" id="GO:0043490">
    <property type="term" value="P:malate-aspartate shuttle"/>
    <property type="evidence" value="ECO:0007669"/>
    <property type="project" value="TreeGrafter"/>
</dbReference>
<reference evidence="14" key="1">
    <citation type="submission" date="2014-01" db="EMBL/GenBank/DDBJ databases">
        <title>The Genome Sequence of Anopheles melas CM1001059_A (V2).</title>
        <authorList>
            <consortium name="The Broad Institute Genomics Platform"/>
            <person name="Neafsey D.E."/>
            <person name="Besansky N."/>
            <person name="Howell P."/>
            <person name="Walton C."/>
            <person name="Young S.K."/>
            <person name="Zeng Q."/>
            <person name="Gargeya S."/>
            <person name="Fitzgerald M."/>
            <person name="Haas B."/>
            <person name="Abouelleil A."/>
            <person name="Allen A.W."/>
            <person name="Alvarado L."/>
            <person name="Arachchi H.M."/>
            <person name="Berlin A.M."/>
            <person name="Chapman S.B."/>
            <person name="Gainer-Dewar J."/>
            <person name="Goldberg J."/>
            <person name="Griggs A."/>
            <person name="Gujja S."/>
            <person name="Hansen M."/>
            <person name="Howarth C."/>
            <person name="Imamovic A."/>
            <person name="Ireland A."/>
            <person name="Larimer J."/>
            <person name="McCowan C."/>
            <person name="Murphy C."/>
            <person name="Pearson M."/>
            <person name="Poon T.W."/>
            <person name="Priest M."/>
            <person name="Roberts A."/>
            <person name="Saif S."/>
            <person name="Shea T."/>
            <person name="Sisk P."/>
            <person name="Sykes S."/>
            <person name="Wortman J."/>
            <person name="Nusbaum C."/>
            <person name="Birren B."/>
        </authorList>
    </citation>
    <scope>NUCLEOTIDE SEQUENCE [LARGE SCALE GENOMIC DNA]</scope>
    <source>
        <strain evidence="14">CM1001059</strain>
    </source>
</reference>
<evidence type="ECO:0000256" key="4">
    <source>
        <dbReference type="ARBA" id="ARBA00022692"/>
    </source>
</evidence>
<proteinExistence type="inferred from homology"/>
<evidence type="ECO:0000256" key="9">
    <source>
        <dbReference type="ARBA" id="ARBA00023128"/>
    </source>
</evidence>
<keyword evidence="14" id="KW-1185">Reference proteome</keyword>
<keyword evidence="8" id="KW-1133">Transmembrane helix</keyword>
<keyword evidence="4 11" id="KW-0812">Transmembrane</keyword>
<evidence type="ECO:0000256" key="6">
    <source>
        <dbReference type="ARBA" id="ARBA00022792"/>
    </source>
</evidence>
<name>A0A182TN41_9DIPT</name>
<evidence type="ECO:0000313" key="14">
    <source>
        <dbReference type="Proteomes" id="UP000075902"/>
    </source>
</evidence>
<dbReference type="PANTHER" id="PTHR45678:SF9">
    <property type="entry name" value="CALCIUM-BINDING MITOCHONDRIAL CARRIER PROTEIN ARALAR1"/>
    <property type="match status" value="1"/>
</dbReference>